<dbReference type="FunFam" id="3.30.60.20:FF:000038">
    <property type="entry name" value="A-kinase anchor protein 13 isoform X1"/>
    <property type="match status" value="1"/>
</dbReference>
<dbReference type="InParanoid" id="F6WPW9"/>
<reference evidence="23" key="4">
    <citation type="submission" date="2025-09" db="UniProtKB">
        <authorList>
            <consortium name="Ensembl"/>
        </authorList>
    </citation>
    <scope>IDENTIFICATION</scope>
    <source>
        <strain evidence="23">17573</strain>
    </source>
</reference>
<dbReference type="VGNC" id="VGNC:69767">
    <property type="gene designation" value="AKAP13"/>
</dbReference>
<feature type="compositionally biased region" description="Polar residues" evidence="19">
    <location>
        <begin position="445"/>
        <end position="459"/>
    </location>
</feature>
<evidence type="ECO:0000256" key="18">
    <source>
        <dbReference type="SAM" id="Coils"/>
    </source>
</evidence>
<feature type="domain" description="PH" evidence="20">
    <location>
        <begin position="2312"/>
        <end position="2414"/>
    </location>
</feature>
<feature type="domain" description="Phorbol-ester/DAG-type" evidence="22">
    <location>
        <begin position="1874"/>
        <end position="1921"/>
    </location>
</feature>
<dbReference type="FunFam" id="1.20.900.10:FF:000004">
    <property type="entry name" value="Rho guanine nucleotide exchange factor 2"/>
    <property type="match status" value="1"/>
</dbReference>
<evidence type="ECO:0000256" key="1">
    <source>
        <dbReference type="ARBA" id="ARBA00004123"/>
    </source>
</evidence>
<keyword evidence="11" id="KW-0862">Zinc</keyword>
<evidence type="ECO:0000313" key="23">
    <source>
        <dbReference type="Ensembl" id="ENSMMUP00000014751.4"/>
    </source>
</evidence>
<feature type="compositionally biased region" description="Basic and acidic residues" evidence="19">
    <location>
        <begin position="2747"/>
        <end position="2766"/>
    </location>
</feature>
<evidence type="ECO:0000256" key="5">
    <source>
        <dbReference type="ARBA" id="ARBA00022481"/>
    </source>
</evidence>
<reference evidence="24" key="1">
    <citation type="journal article" date="2007" name="Science">
        <title>Evolutionary and biomedical insights from the rhesus macaque genome.</title>
        <authorList>
            <person name="Gibbs R.A."/>
            <person name="Rogers J."/>
            <person name="Katze M.G."/>
            <person name="Bumgarner R."/>
            <person name="Weinstock G.M."/>
            <person name="Mardis E.R."/>
            <person name="Remington K.A."/>
            <person name="Strausberg R.L."/>
            <person name="Venter J.C."/>
            <person name="Wilson R.K."/>
            <person name="Batzer M.A."/>
            <person name="Bustamante C.D."/>
            <person name="Eichler E.E."/>
            <person name="Hahn M.W."/>
            <person name="Hardison R.C."/>
            <person name="Makova K.D."/>
            <person name="Miller W."/>
            <person name="Milosavljevic A."/>
            <person name="Palermo R.E."/>
            <person name="Siepel A."/>
            <person name="Sikela J.M."/>
            <person name="Attaway T."/>
            <person name="Bell S."/>
            <person name="Bernard K.E."/>
            <person name="Buhay C.J."/>
            <person name="Chandrabose M.N."/>
            <person name="Dao M."/>
            <person name="Davis C."/>
            <person name="Delehaunty K.D."/>
            <person name="Ding Y."/>
            <person name="Dinh H.H."/>
            <person name="Dugan-Rocha S."/>
            <person name="Fulton L.A."/>
            <person name="Gabisi R.A."/>
            <person name="Garner T.T."/>
            <person name="Godfrey J."/>
            <person name="Hawes A.C."/>
            <person name="Hernandez J."/>
            <person name="Hines S."/>
            <person name="Holder M."/>
            <person name="Hume J."/>
            <person name="Jhangiani S.N."/>
            <person name="Joshi V."/>
            <person name="Khan Z.M."/>
            <person name="Kirkness E.F."/>
            <person name="Cree A."/>
            <person name="Fowler R.G."/>
            <person name="Lee S."/>
            <person name="Lewis L.R."/>
            <person name="Li Z."/>
            <person name="Liu Y.-S."/>
            <person name="Moore S.M."/>
            <person name="Muzny D."/>
            <person name="Nazareth L.V."/>
            <person name="Ngo D.N."/>
            <person name="Okwuonu G.O."/>
            <person name="Pai G."/>
            <person name="Parker D."/>
            <person name="Paul H.A."/>
            <person name="Pfannkoch C."/>
            <person name="Pohl C.S."/>
            <person name="Rogers Y.-H.C."/>
            <person name="Ruiz S.J."/>
            <person name="Sabo A."/>
            <person name="Santibanez J."/>
            <person name="Schneider B.W."/>
            <person name="Smith S.M."/>
            <person name="Sodergren E."/>
            <person name="Svatek A.F."/>
            <person name="Utterback T.R."/>
            <person name="Vattathil S."/>
            <person name="Warren W."/>
            <person name="White C.S."/>
            <person name="Chinwalla A.T."/>
            <person name="Feng Y."/>
            <person name="Halpern A.L."/>
            <person name="Hillier L.W."/>
            <person name="Huang X."/>
            <person name="Minx P."/>
            <person name="Nelson J.O."/>
            <person name="Pepin K.H."/>
            <person name="Qin X."/>
            <person name="Sutton G.G."/>
            <person name="Venter E."/>
            <person name="Walenz B.P."/>
            <person name="Wallis J.W."/>
            <person name="Worley K.C."/>
            <person name="Yang S.-P."/>
            <person name="Jones S.M."/>
            <person name="Marra M.A."/>
            <person name="Rocchi M."/>
            <person name="Schein J.E."/>
            <person name="Baertsch R."/>
            <person name="Clarke L."/>
            <person name="Csuros M."/>
            <person name="Glasscock J."/>
            <person name="Harris R.A."/>
            <person name="Havlak P."/>
            <person name="Jackson A.R."/>
            <person name="Jiang H."/>
            <person name="Liu Y."/>
            <person name="Messina D.N."/>
            <person name="Shen Y."/>
            <person name="Song H.X.-Z."/>
            <person name="Wylie T."/>
            <person name="Zhang L."/>
            <person name="Birney E."/>
            <person name="Han K."/>
            <person name="Konkel M.K."/>
            <person name="Lee J."/>
            <person name="Smit A.F.A."/>
            <person name="Ullmer B."/>
            <person name="Wang H."/>
            <person name="Xing J."/>
            <person name="Burhans R."/>
            <person name="Cheng Z."/>
            <person name="Karro J.E."/>
            <person name="Ma J."/>
            <person name="Raney B."/>
            <person name="She X."/>
            <person name="Cox M.J."/>
            <person name="Demuth J.P."/>
            <person name="Dumas L.J."/>
            <person name="Han S.-G."/>
            <person name="Hopkins J."/>
            <person name="Karimpour-Fard A."/>
            <person name="Kim Y.H."/>
            <person name="Pollack J.R."/>
            <person name="Vinar T."/>
            <person name="Addo-Quaye C."/>
            <person name="Degenhardt J."/>
            <person name="Denby A."/>
            <person name="Hubisz M.J."/>
            <person name="Indap A."/>
            <person name="Kosiol C."/>
            <person name="Lahn B.T."/>
            <person name="Lawson H.A."/>
            <person name="Marklein A."/>
            <person name="Nielsen R."/>
            <person name="Vallender E.J."/>
            <person name="Clark A.G."/>
            <person name="Ferguson B."/>
            <person name="Hernandez R.D."/>
            <person name="Hirani K."/>
            <person name="Kehrer-Sawatzki H."/>
            <person name="Kolb J."/>
            <person name="Patil S."/>
            <person name="Pu L.-L."/>
            <person name="Ren Y."/>
            <person name="Smith D.G."/>
            <person name="Wheeler D.A."/>
            <person name="Schenck I."/>
            <person name="Ball E.V."/>
            <person name="Chen R."/>
            <person name="Cooper D.N."/>
            <person name="Giardine B."/>
            <person name="Hsu F."/>
            <person name="Kent W.J."/>
            <person name="Lesk A."/>
            <person name="Nelson D.L."/>
            <person name="O'brien W.E."/>
            <person name="Pruefer K."/>
            <person name="Stenson P.D."/>
            <person name="Wallace J.C."/>
            <person name="Ke H."/>
            <person name="Liu X.-M."/>
            <person name="Wang P."/>
            <person name="Xiang A.P."/>
            <person name="Yang F."/>
            <person name="Barber G.P."/>
            <person name="Haussler D."/>
            <person name="Karolchik D."/>
            <person name="Kern A.D."/>
            <person name="Kuhn R.M."/>
            <person name="Smith K.E."/>
            <person name="Zwieg A.S."/>
        </authorList>
    </citation>
    <scope>NUCLEOTIDE SEQUENCE [LARGE SCALE GENOMIC DNA]</scope>
    <source>
        <strain evidence="24">17573</strain>
    </source>
</reference>
<dbReference type="Gene3D" id="3.30.60.20">
    <property type="match status" value="1"/>
</dbReference>
<evidence type="ECO:0000256" key="3">
    <source>
        <dbReference type="ARBA" id="ARBA00004514"/>
    </source>
</evidence>
<dbReference type="GO" id="GO:0043123">
    <property type="term" value="P:positive regulation of canonical NF-kappaB signal transduction"/>
    <property type="evidence" value="ECO:0000318"/>
    <property type="project" value="GO_Central"/>
</dbReference>
<feature type="region of interest" description="Disordered" evidence="19">
    <location>
        <begin position="431"/>
        <end position="460"/>
    </location>
</feature>
<dbReference type="eggNOG" id="KOG3520">
    <property type="taxonomic scope" value="Eukaryota"/>
</dbReference>
<dbReference type="ExpressionAtlas" id="F6WPW9">
    <property type="expression patterns" value="baseline"/>
</dbReference>
<dbReference type="Gene3D" id="1.20.900.10">
    <property type="entry name" value="Dbl homology (DH) domain"/>
    <property type="match status" value="1"/>
</dbReference>
<keyword evidence="6" id="KW-0963">Cytoplasm</keyword>
<dbReference type="FunCoup" id="F6WPW9">
    <property type="interactions" value="641"/>
</dbReference>
<dbReference type="InterPro" id="IPR041020">
    <property type="entry name" value="PH_16"/>
</dbReference>
<feature type="region of interest" description="Disordered" evidence="19">
    <location>
        <begin position="1651"/>
        <end position="1670"/>
    </location>
</feature>
<keyword evidence="10" id="KW-0863">Zinc-finger</keyword>
<feature type="compositionally biased region" description="Polar residues" evidence="19">
    <location>
        <begin position="2802"/>
        <end position="2817"/>
    </location>
</feature>
<evidence type="ECO:0000256" key="14">
    <source>
        <dbReference type="ARBA" id="ARBA00023242"/>
    </source>
</evidence>
<feature type="region of interest" description="Disordered" evidence="19">
    <location>
        <begin position="1449"/>
        <end position="1473"/>
    </location>
</feature>
<dbReference type="GO" id="GO:0008270">
    <property type="term" value="F:zinc ion binding"/>
    <property type="evidence" value="ECO:0007669"/>
    <property type="project" value="UniProtKB-KW"/>
</dbReference>
<feature type="region of interest" description="Disordered" evidence="19">
    <location>
        <begin position="1485"/>
        <end position="1566"/>
    </location>
</feature>
<dbReference type="GO" id="GO:0031267">
    <property type="term" value="F:small GTPase binding"/>
    <property type="evidence" value="ECO:0007669"/>
    <property type="project" value="Ensembl"/>
</dbReference>
<feature type="compositionally biased region" description="Polar residues" evidence="19">
    <location>
        <begin position="1505"/>
        <end position="1516"/>
    </location>
</feature>
<feature type="region of interest" description="Disordered" evidence="19">
    <location>
        <begin position="650"/>
        <end position="671"/>
    </location>
</feature>
<feature type="compositionally biased region" description="Acidic residues" evidence="19">
    <location>
        <begin position="1544"/>
        <end position="1559"/>
    </location>
</feature>
<dbReference type="InterPro" id="IPR002219">
    <property type="entry name" value="PKC_DAG/PE"/>
</dbReference>
<dbReference type="PANTHER" id="PTHR13944">
    <property type="entry name" value="AGAP007712-PA"/>
    <property type="match status" value="1"/>
</dbReference>
<feature type="region of interest" description="Disordered" evidence="19">
    <location>
        <begin position="707"/>
        <end position="742"/>
    </location>
</feature>
<feature type="compositionally biased region" description="Polar residues" evidence="19">
    <location>
        <begin position="865"/>
        <end position="884"/>
    </location>
</feature>
<evidence type="ECO:0000256" key="13">
    <source>
        <dbReference type="ARBA" id="ARBA00023136"/>
    </source>
</evidence>
<evidence type="ECO:0000256" key="12">
    <source>
        <dbReference type="ARBA" id="ARBA00023054"/>
    </source>
</evidence>
<comment type="subcellular location">
    <subcellularLocation>
        <location evidence="4">Cytoplasm</location>
        <location evidence="4">Cell cortex</location>
    </subcellularLocation>
    <subcellularLocation>
        <location evidence="3">Cytoplasm</location>
        <location evidence="3">Cytosol</location>
    </subcellularLocation>
    <subcellularLocation>
        <location evidence="2">Membrane</location>
        <topology evidence="2">Peripheral membrane protein</topology>
    </subcellularLocation>
    <subcellularLocation>
        <location evidence="1">Nucleus</location>
    </subcellularLocation>
</comment>
<keyword evidence="13" id="KW-0472">Membrane</keyword>
<name>F6WPW9_MACMU</name>
<dbReference type="SMART" id="SM00109">
    <property type="entry name" value="C1"/>
    <property type="match status" value="1"/>
</dbReference>
<evidence type="ECO:0000256" key="7">
    <source>
        <dbReference type="ARBA" id="ARBA00022553"/>
    </source>
</evidence>
<feature type="region of interest" description="Disordered" evidence="19">
    <location>
        <begin position="377"/>
        <end position="417"/>
    </location>
</feature>
<dbReference type="GO" id="GO:0030864">
    <property type="term" value="C:cortical actin cytoskeleton"/>
    <property type="evidence" value="ECO:0007669"/>
    <property type="project" value="Ensembl"/>
</dbReference>
<evidence type="ECO:0000313" key="24">
    <source>
        <dbReference type="Proteomes" id="UP000006718"/>
    </source>
</evidence>
<evidence type="ECO:0000256" key="10">
    <source>
        <dbReference type="ARBA" id="ARBA00022771"/>
    </source>
</evidence>
<feature type="region of interest" description="Disordered" evidence="19">
    <location>
        <begin position="826"/>
        <end position="904"/>
    </location>
</feature>
<accession>F6WPW9</accession>
<evidence type="ECO:0000259" key="22">
    <source>
        <dbReference type="PROSITE" id="PS50081"/>
    </source>
</evidence>
<keyword evidence="7" id="KW-0597">Phosphoprotein</keyword>
<evidence type="ECO:0000256" key="6">
    <source>
        <dbReference type="ARBA" id="ARBA00022490"/>
    </source>
</evidence>
<dbReference type="STRING" id="9544.ENSMMUP00000014751"/>
<reference evidence="23" key="3">
    <citation type="submission" date="2025-08" db="UniProtKB">
        <authorList>
            <consortium name="Ensembl"/>
        </authorList>
    </citation>
    <scope>IDENTIFICATION</scope>
    <source>
        <strain evidence="23">17573</strain>
    </source>
</reference>
<dbReference type="PANTHER" id="PTHR13944:SF18">
    <property type="entry name" value="A-KINASE ANCHOR PROTEIN 13"/>
    <property type="match status" value="1"/>
</dbReference>
<evidence type="ECO:0000256" key="16">
    <source>
        <dbReference type="ARBA" id="ARBA00072516"/>
    </source>
</evidence>
<gene>
    <name evidence="23 25" type="primary">AKAP13</name>
</gene>
<sequence>MEIHLKHIVPWKYPAVSWVMKLNPQQAPLYGDCVVTVLLAEEDKVEDDVVFYLVFSGSTLRHCTSTRKVSSDILETIAPGHDCCETVKVQLCASKEGLPVFVVAEEDFHFIQDEAYDAAQFLATSAGNQQALNFTRFLDQSGPPSGDVNSLDKKVVLAFRHLKLPAEWNVLGTDQSLHDAGPRETLMHFAVRLGLLRLTWFLLQKPGGRGALSIHNQEGATPVSLALERGYHKLHQLLTEENAGEPDSWSSLSYEIPYGDCSVRHHRELDIYTLTSESESHEHPFPGDSCTGHIFRLMNIQQQLMKTNLKQMDNLMPLMVTAQDPSSAPETDGQFLPCAPEPTDPQRLSSSEEIESTHCCPGIPVAQTESPCDLSSIVEEENTDHSCRKKNKGVERKGEEVEPAPIVDSGTVSDQDSCLQRLPDCGVKGMEGVSSCGNRSEETGTKSSRMPTDQDSLSSGDAVLQRDLVMEPGTAQYSSGGELGGITTTNVSTPETAGEMEHGLMNPDATVQKNVLEVGESTKERFENSNIGTAGASDVHVISKPVDKVSVPNCAPAASSLDGDKPAESSLAFSNEETSIEKTAETETSQSREESADAPVDQNSVVIPAATEDKISDGLEPYTLLAAVIGEAMSPSDLALLGLEEDVMPHQNSETNSSHAQSQKGKSSPICSTTGDDKLCADSACQQNTVTSSGDLVAKRCDNIVSQPESTTARQPSSQDPPNATHCEDPQANTVTSDPVRDTRERVDFCPLKVVDNKGQRKDVKLDKPLTNMLEVVSHPHPVVPKMEKELVPDQAVISDSTFSLANNPGSESVTKDDALSFVPSQKEKGTATPELHMATDCRDGPDGDSNEPDTQPLEDRAADLSTSSTAAELQRGMGNTSLTGLGGEREGPAPPAIPEALNIKGDTDSSLQSVGKATLALDSVLTEEGKLLVVSESSATQKQDKDIAVTCSSIKENALSSGMLQEEQRTPPPRQETLQFHEKSVSVDGAKDKALQLSNSPGAPSACLKAETEHNKEVAPQVSLLIQGGAAQSLVPPGASLATDLRQEALGAEHNSSTLLPCLLPDGSDGSEALNCSQPSPLDVGVKNTQSQGKTSACEVNGNVTVDVTQVNALQGMAVPRRKNVSHNTQDILIPDVLLNQEKNVILGLPVALRDKAVTDPQGVGTPEMVPLDWEKGKLEGADHSCTRGDAEEAQIDTEAHPVLLQPAAKELPTDMGLSSHDDEAPAGAREVLQALPSGGERSTPSLPCMVSAQATPLPKGADLIEEAASCIVDAVIEQVKAARALLTEGEACQMSLSRPKLLGPLTEGLENAFTEKVSTFPPGESLPMGSTPEEATGSLAGCFAEREEPEKIILPVQGPEPATEMPDVKAEDEVDFRASSVSEEVAVGSIAATLKMKQGPMTQAINRENWCTIEPCPDAASLLASKQSPECENFLDVGLGRECTSRQGVLKREPGSDSDLFHSPSDDMDSIIFPKPEEEQLTCDITGSSSSTDDTASLDQHSSHGSDVSLSQILKPNRSRDRQSLDGFYSHGMGAEGRESESEPADPGDVEEEEMDSITEVPANCSVLRSSMRSLSPFRRHSWGPGKNAASDAEMNHRSSMRALGDVVRRPPIHRRSMSWCPSGVQYSAGLSADLNYRSFSLEGLTGGAGVGNKPSSSLEVSSANAKELRHPFGDEERVDSLVSLSEEDLESGQREHRMFDQQICHRSKQQGFNYCTSAISSPLTKSISLMTISHPGLDTQQQMRPARRISISISPLLLKSKTLFSLGSSYSSDEEEELHNTRPFHSTFHNTSANQTESITEENYNFPPQSLFKKDSEWKSATKVSRTFSYIKNKMSSSKKSKQEKEKEKDKIKEKEKDSKDKEKDKKTVNGHTFSSIPVVGPISCSQCMKPFTNKDAYTCANCSAFVHKGCRESLASCAKVKMKQPKGSLQAHDTSSLPTVIMRNKPAQPKERPRSAVLLVDETTTTPIFASRRSQQSVSLSKSVSIQNITGVGNDENMSNTWKFLSHSTDSLNKISKVNESTESLTDEGTDMNEGQLLGDFEIDSKQLEAESWSRIIDSKFLKQQKKDVVKRQEVIYELMQTELHHVRTLKIMSDVYSRGMMTDLLFEQQMVEKLFPCLDELISIHSQFFQRILERKEESLVDKSEKNFLIKRIGDVLVNQFSGENAERLKKTYGKFCGQHNQSVNYFKDLYAKDKRFQAFVKKKMSSSVVRRLGIPECILLVTQRITKYPVLFQRILQCTKDNEVEQEDLAQSLSLVKDVIGAVDSKVASYEKKVRLNEIYTKTDSKSIMRMKSGQMFAKEDLKRKKLVRDGSVFLKNAAGRLKEVQAVLLTDILVFLQEKDQKYIFASLDQKSTVISLKKLIVREVAHEERGLFLISMGMKDPEMVEVHASSKEERNSWIQIIQDTINTLNRDEDEGIPSENEEEKKMLDTKARELKEQLQQKDQQILLLLEEKEMIFRDMAECSTPLPEDCSPTHSPRVLFRSNTEDALKGGPLMKSAINEVEILQGLVSGNLGGTLGPTVSSPIEQEGAVGPVSLPRRAETFGGFDSHQMNASKGGEKEEGDDGQDLRRTESDSGLKKGGNANLVFMLKRNSEQVVQSIVHLHELLSTLQGVVLQQDSYIEDQKLVLSERALTRTLSRPSSLIEQEKQRSLEKQRQDLANLQKQQAQYLEEKRRREREWEARERELREREALLAQREEKVQQGQQDLEKEREELQQKKGTYQYDLERLRAAQKQLEREQEQLRREAERLSQRQTERDLCQVSHPHSKLMRIPSFFPSPEEPPSPSAPSIAKSGSLDSDLSVSPKRNSISRTHKDKGPFHILSSTSQTNKGPEGQSQAPVSTSASTRLFGLAKPKEKKEKKKKNKTSRSQPGGESHTPALPVAMVSVHSERG</sequence>
<keyword evidence="8" id="KW-0344">Guanine-nucleotide releasing factor</keyword>
<feature type="compositionally biased region" description="Polar residues" evidence="19">
    <location>
        <begin position="707"/>
        <end position="722"/>
    </location>
</feature>
<evidence type="ECO:0000256" key="9">
    <source>
        <dbReference type="ARBA" id="ARBA00022723"/>
    </source>
</evidence>
<dbReference type="GO" id="GO:0071875">
    <property type="term" value="P:adrenergic receptor signaling pathway"/>
    <property type="evidence" value="ECO:0000318"/>
    <property type="project" value="GO_Central"/>
</dbReference>
<dbReference type="InterPro" id="IPR035899">
    <property type="entry name" value="DBL_dom_sf"/>
</dbReference>
<keyword evidence="14" id="KW-0539">Nucleus</keyword>
<evidence type="ECO:0000259" key="20">
    <source>
        <dbReference type="PROSITE" id="PS50003"/>
    </source>
</evidence>
<feature type="region of interest" description="Disordered" evidence="19">
    <location>
        <begin position="2544"/>
        <end position="2586"/>
    </location>
</feature>
<organism evidence="23 24">
    <name type="scientific">Macaca mulatta</name>
    <name type="common">Rhesus macaque</name>
    <dbReference type="NCBI Taxonomy" id="9544"/>
    <lineage>
        <taxon>Eukaryota</taxon>
        <taxon>Metazoa</taxon>
        <taxon>Chordata</taxon>
        <taxon>Craniata</taxon>
        <taxon>Vertebrata</taxon>
        <taxon>Euteleostomi</taxon>
        <taxon>Mammalia</taxon>
        <taxon>Eutheria</taxon>
        <taxon>Euarchontoglires</taxon>
        <taxon>Primates</taxon>
        <taxon>Haplorrhini</taxon>
        <taxon>Catarrhini</taxon>
        <taxon>Cercopithecidae</taxon>
        <taxon>Cercopithecinae</taxon>
        <taxon>Macaca</taxon>
    </lineage>
</organism>
<keyword evidence="9" id="KW-0479">Metal-binding</keyword>
<comment type="subunit">
    <text evidence="15">Interacts with the cAMP-dependent protein kinase (PKA) holoenzyme and with the regulatory subunit PRKAR2A. Interacts with RHOA. Also interacts with RHOB and RHOC. Identified in a ternary complex with RHOA and PRKAR2A. Identified in a complex with NR3C1 and RHOA. Interacts with BRAF and KSR1. Identified in a complex with BRAF and KSR1. Component of a signaling complex containing at least AKAP13, PKN1, MAPK14, ZAK and MAP2K3. Within this complex, AKAP13 interacts directly with PKN1, which in turn recruits MAPK14, MAP2K3 and ZAK. Interacts (phosphorylated form) with YWHAB and YWHAZ. Interaction with YWHAB inhibits activation of RHOA, interferes with PKN1 binding and activation of MAP kinases. Interacts with GNA12. Interacts with IKBKB. Interacts with ESR1, THRA, PPARA and NME2. Interacts (via the C-terminal domain after the PH domain) with MEF2C and RXRB. Interacts (via the C-terminal domain after the PH domain) with PRKD1.</text>
</comment>
<feature type="region of interest" description="Disordered" evidence="19">
    <location>
        <begin position="556"/>
        <end position="605"/>
    </location>
</feature>
<dbReference type="GO" id="GO:0005829">
    <property type="term" value="C:cytosol"/>
    <property type="evidence" value="ECO:0007669"/>
    <property type="project" value="UniProtKB-SubCell"/>
</dbReference>
<evidence type="ECO:0000256" key="19">
    <source>
        <dbReference type="SAM" id="MobiDB-lite"/>
    </source>
</evidence>
<evidence type="ECO:0000256" key="15">
    <source>
        <dbReference type="ARBA" id="ARBA00064296"/>
    </source>
</evidence>
<dbReference type="GO" id="GO:0051018">
    <property type="term" value="F:protein kinase A binding"/>
    <property type="evidence" value="ECO:0007669"/>
    <property type="project" value="Ensembl"/>
</dbReference>
<dbReference type="Gene3D" id="2.30.29.30">
    <property type="entry name" value="Pleckstrin-homology domain (PH domain)/Phosphotyrosine-binding domain (PTB)"/>
    <property type="match status" value="1"/>
</dbReference>
<dbReference type="FunFam" id="2.30.29.30:FF:000021">
    <property type="entry name" value="Rho guanine nucleotide exchange factor 2"/>
    <property type="match status" value="1"/>
</dbReference>
<dbReference type="InterPro" id="IPR051632">
    <property type="entry name" value="Rho_GEF"/>
</dbReference>
<feature type="region of interest" description="Disordered" evidence="19">
    <location>
        <begin position="1837"/>
        <end position="1876"/>
    </location>
</feature>
<dbReference type="SUPFAM" id="SSF48065">
    <property type="entry name" value="DBL homology domain (DH-domain)"/>
    <property type="match status" value="1"/>
</dbReference>
<dbReference type="CDD" id="cd13392">
    <property type="entry name" value="PH_AKAP13"/>
    <property type="match status" value="1"/>
</dbReference>
<feature type="region of interest" description="Disordered" evidence="19">
    <location>
        <begin position="2747"/>
        <end position="2899"/>
    </location>
</feature>
<dbReference type="SMR" id="F6WPW9"/>
<dbReference type="GO" id="GO:0005078">
    <property type="term" value="F:MAP-kinase scaffold activity"/>
    <property type="evidence" value="ECO:0000318"/>
    <property type="project" value="GO_Central"/>
</dbReference>
<dbReference type="GO" id="GO:0005634">
    <property type="term" value="C:nucleus"/>
    <property type="evidence" value="ECO:0007669"/>
    <property type="project" value="UniProtKB-SubCell"/>
</dbReference>
<dbReference type="CDD" id="cd00160">
    <property type="entry name" value="RhoGEF"/>
    <property type="match status" value="1"/>
</dbReference>
<feature type="compositionally biased region" description="Basic and acidic residues" evidence="19">
    <location>
        <begin position="2573"/>
        <end position="2584"/>
    </location>
</feature>
<dbReference type="GO" id="GO:0035023">
    <property type="term" value="P:regulation of Rho protein signal transduction"/>
    <property type="evidence" value="ECO:0000318"/>
    <property type="project" value="GO_Central"/>
</dbReference>
<dbReference type="PROSITE" id="PS50003">
    <property type="entry name" value="PH_DOMAIN"/>
    <property type="match status" value="1"/>
</dbReference>
<feature type="compositionally biased region" description="Polar residues" evidence="19">
    <location>
        <begin position="2829"/>
        <end position="2853"/>
    </location>
</feature>
<keyword evidence="5" id="KW-0488">Methylation</keyword>
<feature type="coiled-coil region" evidence="18">
    <location>
        <begin position="2428"/>
        <end position="2459"/>
    </location>
</feature>
<proteinExistence type="predicted"/>
<dbReference type="Pfam" id="PF00621">
    <property type="entry name" value="RhoGEF"/>
    <property type="match status" value="1"/>
</dbReference>
<feature type="compositionally biased region" description="Polar residues" evidence="19">
    <location>
        <begin position="1786"/>
        <end position="1809"/>
    </location>
</feature>
<evidence type="ECO:0000313" key="25">
    <source>
        <dbReference type="VGNC" id="VGNC:69767"/>
    </source>
</evidence>
<dbReference type="OMA" id="NDESMSN"/>
<evidence type="ECO:0000256" key="4">
    <source>
        <dbReference type="ARBA" id="ARBA00004544"/>
    </source>
</evidence>
<feature type="domain" description="DH" evidence="21">
    <location>
        <begin position="2075"/>
        <end position="2272"/>
    </location>
</feature>
<dbReference type="PROSITE" id="PS50010">
    <property type="entry name" value="DH_2"/>
    <property type="match status" value="1"/>
</dbReference>
<evidence type="ECO:0000256" key="17">
    <source>
        <dbReference type="ARBA" id="ARBA00077453"/>
    </source>
</evidence>
<evidence type="ECO:0000259" key="21">
    <source>
        <dbReference type="PROSITE" id="PS50010"/>
    </source>
</evidence>
<dbReference type="Pfam" id="PF17838">
    <property type="entry name" value="PH_16"/>
    <property type="match status" value="1"/>
</dbReference>
<dbReference type="GO" id="GO:0035025">
    <property type="term" value="P:positive regulation of Rho protein signal transduction"/>
    <property type="evidence" value="ECO:0007669"/>
    <property type="project" value="Ensembl"/>
</dbReference>
<feature type="compositionally biased region" description="Basic and acidic residues" evidence="19">
    <location>
        <begin position="1844"/>
        <end position="1871"/>
    </location>
</feature>
<dbReference type="InterPro" id="IPR000219">
    <property type="entry name" value="DH_dom"/>
</dbReference>
<dbReference type="InterPro" id="IPR001849">
    <property type="entry name" value="PH_domain"/>
</dbReference>
<feature type="compositionally biased region" description="Polar residues" evidence="19">
    <location>
        <begin position="1656"/>
        <end position="1667"/>
    </location>
</feature>
<feature type="compositionally biased region" description="Basic and acidic residues" evidence="19">
    <location>
        <begin position="579"/>
        <end position="595"/>
    </location>
</feature>
<dbReference type="PROSITE" id="PS00479">
    <property type="entry name" value="ZF_DAG_PE_1"/>
    <property type="match status" value="1"/>
</dbReference>
<dbReference type="CDD" id="cd20878">
    <property type="entry name" value="C1_AKAP13"/>
    <property type="match status" value="1"/>
</dbReference>
<evidence type="ECO:0000256" key="2">
    <source>
        <dbReference type="ARBA" id="ARBA00004170"/>
    </source>
</evidence>
<dbReference type="GO" id="GO:0016020">
    <property type="term" value="C:membrane"/>
    <property type="evidence" value="ECO:0007669"/>
    <property type="project" value="UniProtKB-SubCell"/>
</dbReference>
<dbReference type="VEuPathDB" id="HostDB:ENSMMUG00000011251"/>
<dbReference type="InterPro" id="IPR011993">
    <property type="entry name" value="PH-like_dom_sf"/>
</dbReference>
<reference evidence="23" key="2">
    <citation type="submission" date="2019-01" db="EMBL/GenBank/DDBJ databases">
        <authorList>
            <person name="Graves T."/>
            <person name="Eichler E.E."/>
            <person name="Wilson R.K."/>
        </authorList>
    </citation>
    <scope>NUCLEOTIDE SEQUENCE [LARGE SCALE GENOMIC DNA]</scope>
    <source>
        <strain evidence="23">17573</strain>
    </source>
</reference>
<feature type="compositionally biased region" description="Low complexity" evidence="19">
    <location>
        <begin position="1485"/>
        <end position="1501"/>
    </location>
</feature>
<dbReference type="Proteomes" id="UP000006718">
    <property type="component" value="Chromosome 7"/>
</dbReference>
<dbReference type="GO" id="GO:0005085">
    <property type="term" value="F:guanyl-nucleotide exchange factor activity"/>
    <property type="evidence" value="ECO:0007669"/>
    <property type="project" value="UniProtKB-KW"/>
</dbReference>
<keyword evidence="24" id="KW-1185">Reference proteome</keyword>
<evidence type="ECO:0000256" key="11">
    <source>
        <dbReference type="ARBA" id="ARBA00022833"/>
    </source>
</evidence>
<dbReference type="InterPro" id="IPR046349">
    <property type="entry name" value="C1-like_sf"/>
</dbReference>
<dbReference type="SMART" id="SM00233">
    <property type="entry name" value="PH"/>
    <property type="match status" value="1"/>
</dbReference>
<protein>
    <recommendedName>
        <fullName evidence="16">A-kinase anchor protein 13</fullName>
    </recommendedName>
    <alternativeName>
        <fullName evidence="17">AKAP-Lbc</fullName>
    </alternativeName>
</protein>
<dbReference type="SMART" id="SM00325">
    <property type="entry name" value="RhoGEF"/>
    <property type="match status" value="1"/>
</dbReference>
<dbReference type="Ensembl" id="ENSMMUT00000015746.4">
    <property type="protein sequence ID" value="ENSMMUP00000014751.4"/>
    <property type="gene ID" value="ENSMMUG00000011251.4"/>
</dbReference>
<dbReference type="GeneTree" id="ENSGT00940000154146"/>
<feature type="region of interest" description="Disordered" evidence="19">
    <location>
        <begin position="1777"/>
        <end position="1809"/>
    </location>
</feature>
<dbReference type="Bgee" id="ENSMMUG00000011251">
    <property type="expression patterns" value="Expressed in spleen and 22 other cell types or tissues"/>
</dbReference>
<evidence type="ECO:0000256" key="8">
    <source>
        <dbReference type="ARBA" id="ARBA00022658"/>
    </source>
</evidence>
<keyword evidence="12 18" id="KW-0175">Coiled coil</keyword>
<dbReference type="PROSITE" id="PS50081">
    <property type="entry name" value="ZF_DAG_PE_2"/>
    <property type="match status" value="1"/>
</dbReference>
<dbReference type="SUPFAM" id="SSF57889">
    <property type="entry name" value="Cysteine-rich domain"/>
    <property type="match status" value="1"/>
</dbReference>
<dbReference type="SUPFAM" id="SSF50729">
    <property type="entry name" value="PH domain-like"/>
    <property type="match status" value="1"/>
</dbReference>